<evidence type="ECO:0000256" key="2">
    <source>
        <dbReference type="ARBA" id="ARBA00022679"/>
    </source>
</evidence>
<feature type="domain" description="Methyltransferase" evidence="3">
    <location>
        <begin position="41"/>
        <end position="135"/>
    </location>
</feature>
<sequence>MPAQIYDTIGDFYNDVPQIATGKLQLAAMQTLIGDVKGLTVLELACGPGFYCRQAIERGARRATGVDISPAMIEAARTCANGDRRMEFHIADCSKPFNFGQFDIVLAPWLLNYSRNEQELINMWRNIYNSLKPGGTVIGISPNLDLLRDLSVLPQGRHFGQELKVVGEIEHGGLEIHSTLYTSTPFSFTNYYLPRVLYEKTSLLAGLRDFQWTSYTDALLGDVDWDAFLRCPPFMTFTAVRPTDMLK</sequence>
<protein>
    <submittedName>
        <fullName evidence="4">S-adenosyl-L-methionine-dependent methyltransferase</fullName>
    </submittedName>
</protein>
<evidence type="ECO:0000256" key="1">
    <source>
        <dbReference type="ARBA" id="ARBA00022603"/>
    </source>
</evidence>
<evidence type="ECO:0000313" key="4">
    <source>
        <dbReference type="EMBL" id="KAE8382279.1"/>
    </source>
</evidence>
<dbReference type="GO" id="GO:0008168">
    <property type="term" value="F:methyltransferase activity"/>
    <property type="evidence" value="ECO:0007669"/>
    <property type="project" value="UniProtKB-KW"/>
</dbReference>
<proteinExistence type="predicted"/>
<dbReference type="CDD" id="cd02440">
    <property type="entry name" value="AdoMet_MTases"/>
    <property type="match status" value="1"/>
</dbReference>
<organism evidence="4 5">
    <name type="scientific">Aspergillus bertholletiae</name>
    <dbReference type="NCBI Taxonomy" id="1226010"/>
    <lineage>
        <taxon>Eukaryota</taxon>
        <taxon>Fungi</taxon>
        <taxon>Dikarya</taxon>
        <taxon>Ascomycota</taxon>
        <taxon>Pezizomycotina</taxon>
        <taxon>Eurotiomycetes</taxon>
        <taxon>Eurotiomycetidae</taxon>
        <taxon>Eurotiales</taxon>
        <taxon>Aspergillaceae</taxon>
        <taxon>Aspergillus</taxon>
        <taxon>Aspergillus subgen. Circumdati</taxon>
    </lineage>
</organism>
<keyword evidence="1 4" id="KW-0489">Methyltransferase</keyword>
<dbReference type="InterPro" id="IPR029063">
    <property type="entry name" value="SAM-dependent_MTases_sf"/>
</dbReference>
<dbReference type="Pfam" id="PF13649">
    <property type="entry name" value="Methyltransf_25"/>
    <property type="match status" value="1"/>
</dbReference>
<dbReference type="PANTHER" id="PTHR43861:SF1">
    <property type="entry name" value="TRANS-ACONITATE 2-METHYLTRANSFERASE"/>
    <property type="match status" value="1"/>
</dbReference>
<dbReference type="Gene3D" id="3.40.50.150">
    <property type="entry name" value="Vaccinia Virus protein VP39"/>
    <property type="match status" value="1"/>
</dbReference>
<dbReference type="Proteomes" id="UP000326198">
    <property type="component" value="Unassembled WGS sequence"/>
</dbReference>
<dbReference type="AlphaFoldDB" id="A0A5N7BKG8"/>
<dbReference type="InterPro" id="IPR041698">
    <property type="entry name" value="Methyltransf_25"/>
</dbReference>
<keyword evidence="5" id="KW-1185">Reference proteome</keyword>
<dbReference type="PANTHER" id="PTHR43861">
    <property type="entry name" value="TRANS-ACONITATE 2-METHYLTRANSFERASE-RELATED"/>
    <property type="match status" value="1"/>
</dbReference>
<accession>A0A5N7BKG8</accession>
<reference evidence="4 5" key="1">
    <citation type="submission" date="2019-04" db="EMBL/GenBank/DDBJ databases">
        <title>Friends and foes A comparative genomics studyof 23 Aspergillus species from section Flavi.</title>
        <authorList>
            <consortium name="DOE Joint Genome Institute"/>
            <person name="Kjaerbolling I."/>
            <person name="Vesth T."/>
            <person name="Frisvad J.C."/>
            <person name="Nybo J.L."/>
            <person name="Theobald S."/>
            <person name="Kildgaard S."/>
            <person name="Isbrandt T."/>
            <person name="Kuo A."/>
            <person name="Sato A."/>
            <person name="Lyhne E.K."/>
            <person name="Kogle M.E."/>
            <person name="Wiebenga A."/>
            <person name="Kun R.S."/>
            <person name="Lubbers R.J."/>
            <person name="Makela M.R."/>
            <person name="Barry K."/>
            <person name="Chovatia M."/>
            <person name="Clum A."/>
            <person name="Daum C."/>
            <person name="Haridas S."/>
            <person name="He G."/>
            <person name="LaButti K."/>
            <person name="Lipzen A."/>
            <person name="Mondo S."/>
            <person name="Riley R."/>
            <person name="Salamov A."/>
            <person name="Simmons B.A."/>
            <person name="Magnuson J.K."/>
            <person name="Henrissat B."/>
            <person name="Mortensen U.H."/>
            <person name="Larsen T.O."/>
            <person name="Devries R.P."/>
            <person name="Grigoriev I.V."/>
            <person name="Machida M."/>
            <person name="Baker S.E."/>
            <person name="Andersen M.R."/>
        </authorList>
    </citation>
    <scope>NUCLEOTIDE SEQUENCE [LARGE SCALE GENOMIC DNA]</scope>
    <source>
        <strain evidence="4 5">IBT 29228</strain>
    </source>
</reference>
<evidence type="ECO:0000259" key="3">
    <source>
        <dbReference type="Pfam" id="PF13649"/>
    </source>
</evidence>
<name>A0A5N7BKG8_9EURO</name>
<evidence type="ECO:0000313" key="5">
    <source>
        <dbReference type="Proteomes" id="UP000326198"/>
    </source>
</evidence>
<dbReference type="GO" id="GO:0032259">
    <property type="term" value="P:methylation"/>
    <property type="evidence" value="ECO:0007669"/>
    <property type="project" value="UniProtKB-KW"/>
</dbReference>
<dbReference type="SUPFAM" id="SSF53335">
    <property type="entry name" value="S-adenosyl-L-methionine-dependent methyltransferases"/>
    <property type="match status" value="1"/>
</dbReference>
<keyword evidence="2 4" id="KW-0808">Transferase</keyword>
<dbReference type="OrthoDB" id="3647at2759"/>
<dbReference type="EMBL" id="ML736163">
    <property type="protein sequence ID" value="KAE8382279.1"/>
    <property type="molecule type" value="Genomic_DNA"/>
</dbReference>
<gene>
    <name evidence="4" type="ORF">BDV26DRAFT_15727</name>
</gene>